<reference evidence="2 3" key="1">
    <citation type="journal article" date="2014" name="Mol. Plant">
        <title>Chromosome Scale Genome Assembly and Transcriptome Profiling of Nannochloropsis gaditana in Nitrogen Depletion.</title>
        <authorList>
            <person name="Corteggiani Carpinelli E."/>
            <person name="Telatin A."/>
            <person name="Vitulo N."/>
            <person name="Forcato C."/>
            <person name="D'Angelo M."/>
            <person name="Schiavon R."/>
            <person name="Vezzi A."/>
            <person name="Giacometti G.M."/>
            <person name="Morosinotto T."/>
            <person name="Valle G."/>
        </authorList>
    </citation>
    <scope>NUCLEOTIDE SEQUENCE [LARGE SCALE GENOMIC DNA]</scope>
    <source>
        <strain evidence="2 3">B-31</strain>
    </source>
</reference>
<protein>
    <submittedName>
        <fullName evidence="2">Uncharacterized protein</fullName>
    </submittedName>
</protein>
<proteinExistence type="predicted"/>
<keyword evidence="1" id="KW-0812">Transmembrane</keyword>
<sequence>MEVVRGREALDAGPCRAFFSPPRRLLSLHFHLLLLALAILFCSHNVVARRPCPSFISSSLSNKSLLKHRFTLRPLCFVKTRISSSPLPKLPLTSSFPLFAATDQNKKESPAEKNTGNEAGELRKLLTNDTKEKPLLVYLTLISIALLALGVGTYEFGGPLLGLGFSDDSNFYFDAAPSYAPEPPSQDFGGLLPHHTAHLLLPLPRPGLGAHERARIDHGGRSDPLLPHLLLLAGHGGVHGDRGGGREGGKRTVAQDRCHLLINEIFLSVPAEACILEREGVPFECKGRTCPRTGERKGLGTDP</sequence>
<evidence type="ECO:0000313" key="3">
    <source>
        <dbReference type="Proteomes" id="UP000019335"/>
    </source>
</evidence>
<dbReference type="EMBL" id="AZIL01002689">
    <property type="protein sequence ID" value="EWM21035.1"/>
    <property type="molecule type" value="Genomic_DNA"/>
</dbReference>
<dbReference type="OrthoDB" id="10356068at2759"/>
<comment type="caution">
    <text evidence="2">The sequence shown here is derived from an EMBL/GenBank/DDBJ whole genome shotgun (WGS) entry which is preliminary data.</text>
</comment>
<gene>
    <name evidence="2" type="ORF">Naga_100422g1</name>
</gene>
<organism evidence="2 3">
    <name type="scientific">Nannochloropsis gaditana</name>
    <dbReference type="NCBI Taxonomy" id="72520"/>
    <lineage>
        <taxon>Eukaryota</taxon>
        <taxon>Sar</taxon>
        <taxon>Stramenopiles</taxon>
        <taxon>Ochrophyta</taxon>
        <taxon>Eustigmatophyceae</taxon>
        <taxon>Eustigmatales</taxon>
        <taxon>Monodopsidaceae</taxon>
        <taxon>Nannochloropsis</taxon>
    </lineage>
</organism>
<keyword evidence="1" id="KW-1133">Transmembrane helix</keyword>
<feature type="transmembrane region" description="Helical" evidence="1">
    <location>
        <begin position="28"/>
        <end position="48"/>
    </location>
</feature>
<accession>W7T1V3</accession>
<evidence type="ECO:0000256" key="1">
    <source>
        <dbReference type="SAM" id="Phobius"/>
    </source>
</evidence>
<keyword evidence="1" id="KW-0472">Membrane</keyword>
<keyword evidence="3" id="KW-1185">Reference proteome</keyword>
<name>W7T1V3_9STRA</name>
<dbReference type="Proteomes" id="UP000019335">
    <property type="component" value="Unassembled WGS sequence"/>
</dbReference>
<feature type="transmembrane region" description="Helical" evidence="1">
    <location>
        <begin position="135"/>
        <end position="154"/>
    </location>
</feature>
<dbReference type="AlphaFoldDB" id="W7T1V3"/>
<evidence type="ECO:0000313" key="2">
    <source>
        <dbReference type="EMBL" id="EWM21035.1"/>
    </source>
</evidence>